<evidence type="ECO:0000259" key="2">
    <source>
        <dbReference type="Pfam" id="PF13193"/>
    </source>
</evidence>
<accession>A0A8J3GD87</accession>
<evidence type="ECO:0000313" key="4">
    <source>
        <dbReference type="Proteomes" id="UP000642829"/>
    </source>
</evidence>
<dbReference type="Gene3D" id="3.30.300.30">
    <property type="match status" value="1"/>
</dbReference>
<dbReference type="PANTHER" id="PTHR43767">
    <property type="entry name" value="LONG-CHAIN-FATTY-ACID--COA LIGASE"/>
    <property type="match status" value="1"/>
</dbReference>
<protein>
    <submittedName>
        <fullName evidence="3">RfbL protein</fullName>
    </submittedName>
</protein>
<dbReference type="AlphaFoldDB" id="A0A8J3GD87"/>
<feature type="domain" description="AMP-binding enzyme C-terminal" evidence="2">
    <location>
        <begin position="393"/>
        <end position="459"/>
    </location>
</feature>
<evidence type="ECO:0000313" key="3">
    <source>
        <dbReference type="EMBL" id="GHC04725.1"/>
    </source>
</evidence>
<dbReference type="InterPro" id="IPR050237">
    <property type="entry name" value="ATP-dep_AMP-bd_enzyme"/>
</dbReference>
<dbReference type="Gene3D" id="3.40.50.12780">
    <property type="entry name" value="N-terminal domain of ligase-like"/>
    <property type="match status" value="1"/>
</dbReference>
<dbReference type="EMBL" id="BMXG01000013">
    <property type="protein sequence ID" value="GHC04725.1"/>
    <property type="molecule type" value="Genomic_DNA"/>
</dbReference>
<reference evidence="3" key="2">
    <citation type="submission" date="2020-09" db="EMBL/GenBank/DDBJ databases">
        <authorList>
            <person name="Sun Q."/>
            <person name="Kim S."/>
        </authorList>
    </citation>
    <scope>NUCLEOTIDE SEQUENCE</scope>
    <source>
        <strain evidence="3">KCTC 12870</strain>
    </source>
</reference>
<evidence type="ECO:0000259" key="1">
    <source>
        <dbReference type="Pfam" id="PF00501"/>
    </source>
</evidence>
<proteinExistence type="predicted"/>
<dbReference type="InterPro" id="IPR000873">
    <property type="entry name" value="AMP-dep_synth/lig_dom"/>
</dbReference>
<dbReference type="PANTHER" id="PTHR43767:SF1">
    <property type="entry name" value="NONRIBOSOMAL PEPTIDE SYNTHASE PES1 (EUROFUNG)-RELATED"/>
    <property type="match status" value="1"/>
</dbReference>
<keyword evidence="4" id="KW-1185">Reference proteome</keyword>
<gene>
    <name evidence="3" type="ORF">GCM10007047_21890</name>
</gene>
<dbReference type="GO" id="GO:0016878">
    <property type="term" value="F:acid-thiol ligase activity"/>
    <property type="evidence" value="ECO:0007669"/>
    <property type="project" value="UniProtKB-ARBA"/>
</dbReference>
<reference evidence="3" key="1">
    <citation type="journal article" date="2014" name="Int. J. Syst. Evol. Microbiol.">
        <title>Complete genome sequence of Corynebacterium casei LMG S-19264T (=DSM 44701T), isolated from a smear-ripened cheese.</title>
        <authorList>
            <consortium name="US DOE Joint Genome Institute (JGI-PGF)"/>
            <person name="Walter F."/>
            <person name="Albersmeier A."/>
            <person name="Kalinowski J."/>
            <person name="Ruckert C."/>
        </authorList>
    </citation>
    <scope>NUCLEOTIDE SEQUENCE</scope>
    <source>
        <strain evidence="3">KCTC 12870</strain>
    </source>
</reference>
<dbReference type="InterPro" id="IPR042099">
    <property type="entry name" value="ANL_N_sf"/>
</dbReference>
<dbReference type="Proteomes" id="UP000642829">
    <property type="component" value="Unassembled WGS sequence"/>
</dbReference>
<name>A0A8J3GD87_9BACT</name>
<dbReference type="InterPro" id="IPR020845">
    <property type="entry name" value="AMP-binding_CS"/>
</dbReference>
<comment type="caution">
    <text evidence="3">The sequence shown here is derived from an EMBL/GenBank/DDBJ whole genome shotgun (WGS) entry which is preliminary data.</text>
</comment>
<dbReference type="PROSITE" id="PS00455">
    <property type="entry name" value="AMP_BINDING"/>
    <property type="match status" value="1"/>
</dbReference>
<dbReference type="Pfam" id="PF00501">
    <property type="entry name" value="AMP-binding"/>
    <property type="match status" value="1"/>
</dbReference>
<dbReference type="InterPro" id="IPR025110">
    <property type="entry name" value="AMP-bd_C"/>
</dbReference>
<organism evidence="3 4">
    <name type="scientific">Cerasicoccus arenae</name>
    <dbReference type="NCBI Taxonomy" id="424488"/>
    <lineage>
        <taxon>Bacteria</taxon>
        <taxon>Pseudomonadati</taxon>
        <taxon>Verrucomicrobiota</taxon>
        <taxon>Opitutia</taxon>
        <taxon>Puniceicoccales</taxon>
        <taxon>Cerasicoccaceae</taxon>
        <taxon>Cerasicoccus</taxon>
    </lineage>
</organism>
<dbReference type="Pfam" id="PF13193">
    <property type="entry name" value="AMP-binding_C"/>
    <property type="match status" value="1"/>
</dbReference>
<feature type="domain" description="AMP-dependent synthetase/ligase" evidence="1">
    <location>
        <begin position="26"/>
        <end position="342"/>
    </location>
</feature>
<dbReference type="InterPro" id="IPR045851">
    <property type="entry name" value="AMP-bd_C_sf"/>
</dbReference>
<sequence length="470" mass="50186">MGGDFYTVTHLALHKLSDIIVQGALHWPTREAVADASGSLTYAELAEQSARVAAWLVGEGIRPGDRVAVHLPNSVRFVVAHFGVQSAGAVSVPLDPALTPPQVAAIIASAEPKCSLDANSSWGEIEAATPLVSPVNCAADDLAALMFTTGTTGQPKGVMLTHANIFAALRNIVDFIGYTEQDREVITLPLSHNFGLGHVYCNLLAGGAVYLEPGLARVGRVLKAIKEFGATGFPTTPLGIALLLDRYGEAFAERAQRLRFMVVNSAPLPPERAAQLQALLPQLNVLVYYGLTEASRSTFISLTREGPGRYRSVGRPMKDVDLQLDADGQVLIGGPTVTPGYWRDLAATESALSAGVLHTGDLGRFDADGYLYITGRIDDIINFGGYKINPLAVERVLEQFPGLSECAVVGSDSVVAYYVAASELDADALTQYCRGQLQVYETPTQFVRIDHLPRTESGKLKRKVLISGGG</sequence>
<dbReference type="SUPFAM" id="SSF56801">
    <property type="entry name" value="Acetyl-CoA synthetase-like"/>
    <property type="match status" value="1"/>
</dbReference>